<dbReference type="GO" id="GO:0005886">
    <property type="term" value="C:plasma membrane"/>
    <property type="evidence" value="ECO:0007669"/>
    <property type="project" value="UniProtKB-SubCell"/>
</dbReference>
<dbReference type="GO" id="GO:0015252">
    <property type="term" value="F:proton channel activity"/>
    <property type="evidence" value="ECO:0007669"/>
    <property type="project" value="InterPro"/>
</dbReference>
<dbReference type="InterPro" id="IPR004878">
    <property type="entry name" value="Otopetrin"/>
</dbReference>
<reference evidence="13" key="1">
    <citation type="submission" date="2022-11" db="UniProtKB">
        <authorList>
            <consortium name="WormBaseParasite"/>
        </authorList>
    </citation>
    <scope>IDENTIFICATION</scope>
</reference>
<feature type="transmembrane region" description="Helical" evidence="11">
    <location>
        <begin position="96"/>
        <end position="119"/>
    </location>
</feature>
<feature type="transmembrane region" description="Helical" evidence="11">
    <location>
        <begin position="39"/>
        <end position="58"/>
    </location>
</feature>
<dbReference type="AlphaFoldDB" id="A0A914PJX7"/>
<evidence type="ECO:0000256" key="7">
    <source>
        <dbReference type="ARBA" id="ARBA00022989"/>
    </source>
</evidence>
<dbReference type="PANTHER" id="PTHR21522:SF33">
    <property type="entry name" value="OTOPETRIN-2"/>
    <property type="match status" value="1"/>
</dbReference>
<feature type="transmembrane region" description="Helical" evidence="11">
    <location>
        <begin position="264"/>
        <end position="291"/>
    </location>
</feature>
<evidence type="ECO:0000256" key="10">
    <source>
        <dbReference type="ARBA" id="ARBA00023303"/>
    </source>
</evidence>
<comment type="similarity">
    <text evidence="2">Belongs to the otopetrin family.</text>
</comment>
<feature type="transmembrane region" description="Helical" evidence="11">
    <location>
        <begin position="180"/>
        <end position="202"/>
    </location>
</feature>
<dbReference type="WBParaSite" id="PDA_v2.g18697.t1">
    <property type="protein sequence ID" value="PDA_v2.g18697.t1"/>
    <property type="gene ID" value="PDA_v2.g18697"/>
</dbReference>
<evidence type="ECO:0000256" key="3">
    <source>
        <dbReference type="ARBA" id="ARBA00022448"/>
    </source>
</evidence>
<evidence type="ECO:0000313" key="12">
    <source>
        <dbReference type="Proteomes" id="UP000887578"/>
    </source>
</evidence>
<evidence type="ECO:0000256" key="2">
    <source>
        <dbReference type="ARBA" id="ARBA00006513"/>
    </source>
</evidence>
<proteinExistence type="inferred from homology"/>
<feature type="transmembrane region" description="Helical" evidence="11">
    <location>
        <begin position="222"/>
        <end position="243"/>
    </location>
</feature>
<evidence type="ECO:0000256" key="5">
    <source>
        <dbReference type="ARBA" id="ARBA00022692"/>
    </source>
</evidence>
<keyword evidence="3" id="KW-0813">Transport</keyword>
<keyword evidence="12" id="KW-1185">Reference proteome</keyword>
<sequence length="296" mass="34296">MKPRKWKIFRFIRQKFRKSNVEENLKEVDETVMPNIGSLYLRLGAVVFAIIAVVYFSYSAYLRTFLEFDVCSVIFTILQTHFVFCSSTMFDTKHYIISRFGTMHLVATNLITWFQFLFVKTVSTQKRSFTKVFYTAVVEYSLIAAAVMFIVWHNIERVQDRELTHRIQKKSTIRINCSKTIFGLFAGFGFLAGTFISMALFYSNINLSKYYDAAKVYTITDLVQHCIGIVACILALWRIKLLNYVHHDSHEHNPHHAAHANQELLDIILLAIGLIGELFFSTAGLMVSFFFCFEGF</sequence>
<feature type="transmembrane region" description="Helical" evidence="11">
    <location>
        <begin position="131"/>
        <end position="152"/>
    </location>
</feature>
<keyword evidence="4" id="KW-1003">Cell membrane</keyword>
<dbReference type="Pfam" id="PF03189">
    <property type="entry name" value="Otopetrin"/>
    <property type="match status" value="2"/>
</dbReference>
<accession>A0A914PJX7</accession>
<evidence type="ECO:0000256" key="8">
    <source>
        <dbReference type="ARBA" id="ARBA00023065"/>
    </source>
</evidence>
<dbReference type="Proteomes" id="UP000887578">
    <property type="component" value="Unplaced"/>
</dbReference>
<evidence type="ECO:0000256" key="6">
    <source>
        <dbReference type="ARBA" id="ARBA00022781"/>
    </source>
</evidence>
<evidence type="ECO:0000313" key="13">
    <source>
        <dbReference type="WBParaSite" id="PDA_v2.g18697.t1"/>
    </source>
</evidence>
<feature type="transmembrane region" description="Helical" evidence="11">
    <location>
        <begin position="64"/>
        <end position="84"/>
    </location>
</feature>
<evidence type="ECO:0000256" key="1">
    <source>
        <dbReference type="ARBA" id="ARBA00004651"/>
    </source>
</evidence>
<evidence type="ECO:0000256" key="11">
    <source>
        <dbReference type="SAM" id="Phobius"/>
    </source>
</evidence>
<keyword evidence="6" id="KW-0375">Hydrogen ion transport</keyword>
<evidence type="ECO:0000256" key="9">
    <source>
        <dbReference type="ARBA" id="ARBA00023136"/>
    </source>
</evidence>
<keyword evidence="9 11" id="KW-0472">Membrane</keyword>
<organism evidence="12 13">
    <name type="scientific">Panagrolaimus davidi</name>
    <dbReference type="NCBI Taxonomy" id="227884"/>
    <lineage>
        <taxon>Eukaryota</taxon>
        <taxon>Metazoa</taxon>
        <taxon>Ecdysozoa</taxon>
        <taxon>Nematoda</taxon>
        <taxon>Chromadorea</taxon>
        <taxon>Rhabditida</taxon>
        <taxon>Tylenchina</taxon>
        <taxon>Panagrolaimomorpha</taxon>
        <taxon>Panagrolaimoidea</taxon>
        <taxon>Panagrolaimidae</taxon>
        <taxon>Panagrolaimus</taxon>
    </lineage>
</organism>
<dbReference type="PANTHER" id="PTHR21522">
    <property type="entry name" value="PROTON CHANNEL OTOP"/>
    <property type="match status" value="1"/>
</dbReference>
<name>A0A914PJX7_9BILA</name>
<keyword evidence="8" id="KW-0406">Ion transport</keyword>
<keyword evidence="5 11" id="KW-0812">Transmembrane</keyword>
<comment type="subcellular location">
    <subcellularLocation>
        <location evidence="1">Cell membrane</location>
        <topology evidence="1">Multi-pass membrane protein</topology>
    </subcellularLocation>
</comment>
<evidence type="ECO:0000256" key="4">
    <source>
        <dbReference type="ARBA" id="ARBA00022475"/>
    </source>
</evidence>
<keyword evidence="10" id="KW-0407">Ion channel</keyword>
<protein>
    <submittedName>
        <fullName evidence="13">Uncharacterized protein</fullName>
    </submittedName>
</protein>
<keyword evidence="7 11" id="KW-1133">Transmembrane helix</keyword>